<dbReference type="Pfam" id="PF08544">
    <property type="entry name" value="GHMP_kinases_C"/>
    <property type="match status" value="1"/>
</dbReference>
<dbReference type="NCBIfam" id="TIGR00191">
    <property type="entry name" value="thrB"/>
    <property type="match status" value="1"/>
</dbReference>
<keyword evidence="8 11" id="KW-0547">Nucleotide-binding</keyword>
<reference evidence="14 15" key="1">
    <citation type="submission" date="2016-12" db="EMBL/GenBank/DDBJ databases">
        <title>Discovery of methanogenic haloarchaea.</title>
        <authorList>
            <person name="Sorokin D.Y."/>
            <person name="Makarova K.S."/>
            <person name="Abbas B."/>
            <person name="Ferrer M."/>
            <person name="Golyshin P.N."/>
        </authorList>
    </citation>
    <scope>NUCLEOTIDE SEQUENCE [LARGE SCALE GENOMIC DNA]</scope>
    <source>
        <strain evidence="14">AMET1</strain>
    </source>
</reference>
<evidence type="ECO:0000256" key="5">
    <source>
        <dbReference type="ARBA" id="ARBA00022605"/>
    </source>
</evidence>
<organism evidence="14 15">
    <name type="scientific">Methanonatronarchaeum thermophilum</name>
    <dbReference type="NCBI Taxonomy" id="1927129"/>
    <lineage>
        <taxon>Archaea</taxon>
        <taxon>Methanobacteriati</taxon>
        <taxon>Methanobacteriota</taxon>
        <taxon>Methanonatronarchaeia</taxon>
        <taxon>Methanonatronarchaeales</taxon>
        <taxon>Methanonatronarchaeaceae</taxon>
        <taxon>Methanonatronarchaeum</taxon>
    </lineage>
</organism>
<feature type="domain" description="GHMP kinase C-terminal" evidence="13">
    <location>
        <begin position="209"/>
        <end position="279"/>
    </location>
</feature>
<evidence type="ECO:0000259" key="13">
    <source>
        <dbReference type="Pfam" id="PF08544"/>
    </source>
</evidence>
<comment type="similarity">
    <text evidence="2 11">Belongs to the GHMP kinase family. Homoserine kinase subfamily.</text>
</comment>
<dbReference type="UniPathway" id="UPA00050">
    <property type="reaction ID" value="UER00064"/>
</dbReference>
<evidence type="ECO:0000256" key="7">
    <source>
        <dbReference type="ARBA" id="ARBA00022697"/>
    </source>
</evidence>
<dbReference type="InterPro" id="IPR013750">
    <property type="entry name" value="GHMP_kinase_C_dom"/>
</dbReference>
<dbReference type="GO" id="GO:0009088">
    <property type="term" value="P:threonine biosynthetic process"/>
    <property type="evidence" value="ECO:0007669"/>
    <property type="project" value="UniProtKB-UniRule"/>
</dbReference>
<keyword evidence="5 11" id="KW-0028">Amino-acid biosynthesis</keyword>
<evidence type="ECO:0000256" key="11">
    <source>
        <dbReference type="HAMAP-Rule" id="MF_00384"/>
    </source>
</evidence>
<evidence type="ECO:0000313" key="15">
    <source>
        <dbReference type="Proteomes" id="UP000195137"/>
    </source>
</evidence>
<evidence type="ECO:0000256" key="8">
    <source>
        <dbReference type="ARBA" id="ARBA00022741"/>
    </source>
</evidence>
<dbReference type="Gene3D" id="3.30.230.10">
    <property type="match status" value="1"/>
</dbReference>
<keyword evidence="11" id="KW-0963">Cytoplasm</keyword>
<dbReference type="PIRSF" id="PIRSF000676">
    <property type="entry name" value="Homoser_kin"/>
    <property type="match status" value="1"/>
</dbReference>
<evidence type="ECO:0000259" key="12">
    <source>
        <dbReference type="Pfam" id="PF00288"/>
    </source>
</evidence>
<feature type="domain" description="GHMP kinase N-terminal" evidence="12">
    <location>
        <begin position="70"/>
        <end position="148"/>
    </location>
</feature>
<dbReference type="InterPro" id="IPR006203">
    <property type="entry name" value="GHMP_knse_ATP-bd_CS"/>
</dbReference>
<comment type="catalytic activity">
    <reaction evidence="11">
        <text>L-homoserine + ATP = O-phospho-L-homoserine + ADP + H(+)</text>
        <dbReference type="Rhea" id="RHEA:13985"/>
        <dbReference type="ChEBI" id="CHEBI:15378"/>
        <dbReference type="ChEBI" id="CHEBI:30616"/>
        <dbReference type="ChEBI" id="CHEBI:57476"/>
        <dbReference type="ChEBI" id="CHEBI:57590"/>
        <dbReference type="ChEBI" id="CHEBI:456216"/>
        <dbReference type="EC" id="2.7.1.39"/>
    </reaction>
</comment>
<evidence type="ECO:0000256" key="9">
    <source>
        <dbReference type="ARBA" id="ARBA00022777"/>
    </source>
</evidence>
<proteinExistence type="inferred from homology"/>
<keyword evidence="6 11" id="KW-0808">Transferase</keyword>
<dbReference type="EC" id="2.7.1.39" evidence="3 11"/>
<dbReference type="PRINTS" id="PR00958">
    <property type="entry name" value="HOMSERKINASE"/>
</dbReference>
<dbReference type="OrthoDB" id="28273at2157"/>
<dbReference type="InterPro" id="IPR000870">
    <property type="entry name" value="Homoserine_kinase"/>
</dbReference>
<comment type="pathway">
    <text evidence="1 11">Amino-acid biosynthesis; L-threonine biosynthesis; L-threonine from L-aspartate: step 4/5.</text>
</comment>
<keyword evidence="9 11" id="KW-0418">Kinase</keyword>
<gene>
    <name evidence="11" type="primary">thrB</name>
    <name evidence="14" type="ORF">AMET1_0929</name>
</gene>
<dbReference type="InterPro" id="IPR006204">
    <property type="entry name" value="GHMP_kinase_N_dom"/>
</dbReference>
<evidence type="ECO:0000256" key="4">
    <source>
        <dbReference type="ARBA" id="ARBA00017858"/>
    </source>
</evidence>
<evidence type="ECO:0000256" key="6">
    <source>
        <dbReference type="ARBA" id="ARBA00022679"/>
    </source>
</evidence>
<comment type="caution">
    <text evidence="14">The sequence shown here is derived from an EMBL/GenBank/DDBJ whole genome shotgun (WGS) entry which is preliminary data.</text>
</comment>
<evidence type="ECO:0000313" key="14">
    <source>
        <dbReference type="EMBL" id="OUJ19275.1"/>
    </source>
</evidence>
<comment type="function">
    <text evidence="11">Catalyzes the ATP-dependent phosphorylation of L-homoserine to L-homoserine phosphate.</text>
</comment>
<dbReference type="NCBIfam" id="NF002288">
    <property type="entry name" value="PRK01212.1-4"/>
    <property type="match status" value="1"/>
</dbReference>
<dbReference type="SUPFAM" id="SSF55060">
    <property type="entry name" value="GHMP Kinase, C-terminal domain"/>
    <property type="match status" value="1"/>
</dbReference>
<dbReference type="PROSITE" id="PS00627">
    <property type="entry name" value="GHMP_KINASES_ATP"/>
    <property type="match status" value="1"/>
</dbReference>
<dbReference type="EMBL" id="MRZU01000003">
    <property type="protein sequence ID" value="OUJ19275.1"/>
    <property type="molecule type" value="Genomic_DNA"/>
</dbReference>
<dbReference type="SUPFAM" id="SSF54211">
    <property type="entry name" value="Ribosomal protein S5 domain 2-like"/>
    <property type="match status" value="1"/>
</dbReference>
<sequence length="305" mass="32372">MEVIDIDRITVKAPATVANMGPGYDVFGLAVRRPFDRVTVKKSSETEITINGVGSGDIPTDPEHNTAGVVAQKMLPDQSVHIELHKGIPPGSGLGSSAASAAATAVAINKLFNLNHTTNELINIAAQGEEVAAGETHSDNVGPAITGGFCTIKPNNNQINQITPKPFKITLVIPEHTSKTREARKQIPRKITLNQAKQNIYHASLITQGIIEGDIEKIGQGMHDTIAEPIRAKTIPGYKNAKKQALKTGAHGCTISGSGPTTIAVGPNPKKIGKQIQKAYKQKNINSKLIITKPGKGTQTLKTKT</sequence>
<dbReference type="PANTHER" id="PTHR20861">
    <property type="entry name" value="HOMOSERINE/4-DIPHOSPHOCYTIDYL-2-C-METHYL-D-ERYTHRITOL KINASE"/>
    <property type="match status" value="1"/>
</dbReference>
<dbReference type="AlphaFoldDB" id="A0A1Y3GIL4"/>
<keyword evidence="10 11" id="KW-0067">ATP-binding</keyword>
<name>A0A1Y3GIL4_9EURY</name>
<dbReference type="Pfam" id="PF00288">
    <property type="entry name" value="GHMP_kinases_N"/>
    <property type="match status" value="1"/>
</dbReference>
<evidence type="ECO:0000256" key="3">
    <source>
        <dbReference type="ARBA" id="ARBA00012078"/>
    </source>
</evidence>
<dbReference type="GO" id="GO:0004413">
    <property type="term" value="F:homoserine kinase activity"/>
    <property type="evidence" value="ECO:0007669"/>
    <property type="project" value="UniProtKB-UniRule"/>
</dbReference>
<dbReference type="RefSeq" id="WP_143406846.1">
    <property type="nucleotide sequence ID" value="NZ_MRZU01000003.1"/>
</dbReference>
<evidence type="ECO:0000256" key="2">
    <source>
        <dbReference type="ARBA" id="ARBA00007370"/>
    </source>
</evidence>
<comment type="subcellular location">
    <subcellularLocation>
        <location evidence="11">Cytoplasm</location>
    </subcellularLocation>
</comment>
<dbReference type="GO" id="GO:0005737">
    <property type="term" value="C:cytoplasm"/>
    <property type="evidence" value="ECO:0007669"/>
    <property type="project" value="UniProtKB-SubCell"/>
</dbReference>
<dbReference type="InterPro" id="IPR036554">
    <property type="entry name" value="GHMP_kinase_C_sf"/>
</dbReference>
<dbReference type="HAMAP" id="MF_00384">
    <property type="entry name" value="Homoser_kinase"/>
    <property type="match status" value="1"/>
</dbReference>
<dbReference type="InterPro" id="IPR020568">
    <property type="entry name" value="Ribosomal_Su5_D2-typ_SF"/>
</dbReference>
<dbReference type="Proteomes" id="UP000195137">
    <property type="component" value="Unassembled WGS sequence"/>
</dbReference>
<protein>
    <recommendedName>
        <fullName evidence="4 11">Homoserine kinase</fullName>
        <shortName evidence="11">HK</shortName>
        <shortName evidence="11">HSK</shortName>
        <ecNumber evidence="3 11">2.7.1.39</ecNumber>
    </recommendedName>
</protein>
<dbReference type="PANTHER" id="PTHR20861:SF1">
    <property type="entry name" value="HOMOSERINE KINASE"/>
    <property type="match status" value="1"/>
</dbReference>
<dbReference type="GO" id="GO:0005524">
    <property type="term" value="F:ATP binding"/>
    <property type="evidence" value="ECO:0007669"/>
    <property type="project" value="UniProtKB-UniRule"/>
</dbReference>
<feature type="binding site" evidence="11">
    <location>
        <begin position="89"/>
        <end position="99"/>
    </location>
    <ligand>
        <name>ATP</name>
        <dbReference type="ChEBI" id="CHEBI:30616"/>
    </ligand>
</feature>
<keyword evidence="15" id="KW-1185">Reference proteome</keyword>
<keyword evidence="7 11" id="KW-0791">Threonine biosynthesis</keyword>
<dbReference type="InterPro" id="IPR014721">
    <property type="entry name" value="Ribsml_uS5_D2-typ_fold_subgr"/>
</dbReference>
<evidence type="ECO:0000256" key="1">
    <source>
        <dbReference type="ARBA" id="ARBA00005015"/>
    </source>
</evidence>
<dbReference type="Gene3D" id="3.30.70.890">
    <property type="entry name" value="GHMP kinase, C-terminal domain"/>
    <property type="match status" value="1"/>
</dbReference>
<evidence type="ECO:0000256" key="10">
    <source>
        <dbReference type="ARBA" id="ARBA00022840"/>
    </source>
</evidence>
<accession>A0A1Y3GIL4</accession>